<dbReference type="PROSITE" id="PS00815">
    <property type="entry name" value="AIPM_HOMOCIT_SYNTH_1"/>
    <property type="match status" value="1"/>
</dbReference>
<comment type="cofactor">
    <cofactor evidence="10">
        <name>Mg(2+)</name>
        <dbReference type="ChEBI" id="CHEBI:18420"/>
    </cofactor>
</comment>
<proteinExistence type="inferred from homology"/>
<dbReference type="PROSITE" id="PS50991">
    <property type="entry name" value="PYR_CT"/>
    <property type="match status" value="1"/>
</dbReference>
<dbReference type="EMBL" id="BNJF01000002">
    <property type="protein sequence ID" value="GHO46199.1"/>
    <property type="molecule type" value="Genomic_DNA"/>
</dbReference>
<keyword evidence="7 10" id="KW-0808">Transferase</keyword>
<dbReference type="Pfam" id="PF08502">
    <property type="entry name" value="LeuA_dimer"/>
    <property type="match status" value="1"/>
</dbReference>
<dbReference type="GO" id="GO:0000287">
    <property type="term" value="F:magnesium ion binding"/>
    <property type="evidence" value="ECO:0007669"/>
    <property type="project" value="UniProtKB-UniRule"/>
</dbReference>
<comment type="subunit">
    <text evidence="10">Homodimer.</text>
</comment>
<evidence type="ECO:0000256" key="7">
    <source>
        <dbReference type="ARBA" id="ARBA00022679"/>
    </source>
</evidence>
<evidence type="ECO:0000256" key="8">
    <source>
        <dbReference type="ARBA" id="ARBA00022723"/>
    </source>
</evidence>
<dbReference type="InterPro" id="IPR013709">
    <property type="entry name" value="2-isopropylmalate_synth_dimer"/>
</dbReference>
<dbReference type="Pfam" id="PF22615">
    <property type="entry name" value="IPMS_D2"/>
    <property type="match status" value="1"/>
</dbReference>
<dbReference type="RefSeq" id="WP_220195591.1">
    <property type="nucleotide sequence ID" value="NZ_BNJF01000002.1"/>
</dbReference>
<dbReference type="InterPro" id="IPR039371">
    <property type="entry name" value="LeuA_N_DRE-TIM"/>
</dbReference>
<evidence type="ECO:0000259" key="12">
    <source>
        <dbReference type="PROSITE" id="PS50991"/>
    </source>
</evidence>
<evidence type="ECO:0000256" key="10">
    <source>
        <dbReference type="HAMAP-Rule" id="MF_00572"/>
    </source>
</evidence>
<dbReference type="GO" id="GO:0009098">
    <property type="term" value="P:L-leucine biosynthetic process"/>
    <property type="evidence" value="ECO:0007669"/>
    <property type="project" value="UniProtKB-UniRule"/>
</dbReference>
<dbReference type="NCBIfam" id="NF002991">
    <property type="entry name" value="PRK03739.1"/>
    <property type="match status" value="1"/>
</dbReference>
<evidence type="ECO:0000256" key="1">
    <source>
        <dbReference type="ARBA" id="ARBA00000064"/>
    </source>
</evidence>
<dbReference type="InterPro" id="IPR000891">
    <property type="entry name" value="PYR_CT"/>
</dbReference>
<evidence type="ECO:0000256" key="9">
    <source>
        <dbReference type="ARBA" id="ARBA00023304"/>
    </source>
</evidence>
<keyword evidence="10" id="KW-0460">Magnesium</keyword>
<evidence type="ECO:0000256" key="11">
    <source>
        <dbReference type="SAM" id="MobiDB-lite"/>
    </source>
</evidence>
<dbReference type="AlphaFoldDB" id="A0A8J3HYQ9"/>
<dbReference type="InterPro" id="IPR036230">
    <property type="entry name" value="LeuA_allosteric_dom_sf"/>
</dbReference>
<comment type="pathway">
    <text evidence="2 10">Amino-acid biosynthesis; L-leucine biosynthesis; L-leucine from 3-methyl-2-oxobutanoate: step 1/4.</text>
</comment>
<keyword evidence="14" id="KW-1185">Reference proteome</keyword>
<evidence type="ECO:0000256" key="6">
    <source>
        <dbReference type="ARBA" id="ARBA00022605"/>
    </source>
</evidence>
<dbReference type="SUPFAM" id="SSF51569">
    <property type="entry name" value="Aldolase"/>
    <property type="match status" value="1"/>
</dbReference>
<keyword evidence="6 10" id="KW-0028">Amino-acid biosynthesis</keyword>
<feature type="binding site" evidence="10">
    <location>
        <position position="61"/>
    </location>
    <ligand>
        <name>Mg(2+)</name>
        <dbReference type="ChEBI" id="CHEBI:18420"/>
    </ligand>
</feature>
<comment type="catalytic activity">
    <reaction evidence="1 10">
        <text>3-methyl-2-oxobutanoate + acetyl-CoA + H2O = (2S)-2-isopropylmalate + CoA + H(+)</text>
        <dbReference type="Rhea" id="RHEA:21524"/>
        <dbReference type="ChEBI" id="CHEBI:1178"/>
        <dbReference type="ChEBI" id="CHEBI:11851"/>
        <dbReference type="ChEBI" id="CHEBI:15377"/>
        <dbReference type="ChEBI" id="CHEBI:15378"/>
        <dbReference type="ChEBI" id="CHEBI:57287"/>
        <dbReference type="ChEBI" id="CHEBI:57288"/>
        <dbReference type="EC" id="2.3.3.13"/>
    </reaction>
</comment>
<dbReference type="NCBIfam" id="TIGR00970">
    <property type="entry name" value="leuA_yeast"/>
    <property type="match status" value="1"/>
</dbReference>
<evidence type="ECO:0000313" key="14">
    <source>
        <dbReference type="Proteomes" id="UP000612362"/>
    </source>
</evidence>
<dbReference type="InterPro" id="IPR054692">
    <property type="entry name" value="LeuA-like_post-cat"/>
</dbReference>
<dbReference type="HAMAP" id="MF_00572">
    <property type="entry name" value="LeuA_type2"/>
    <property type="match status" value="1"/>
</dbReference>
<dbReference type="EC" id="2.3.3.13" evidence="4 10"/>
<organism evidence="13 14">
    <name type="scientific">Ktedonospora formicarum</name>
    <dbReference type="NCBI Taxonomy" id="2778364"/>
    <lineage>
        <taxon>Bacteria</taxon>
        <taxon>Bacillati</taxon>
        <taxon>Chloroflexota</taxon>
        <taxon>Ktedonobacteria</taxon>
        <taxon>Ktedonobacterales</taxon>
        <taxon>Ktedonobacteraceae</taxon>
        <taxon>Ktedonospora</taxon>
    </lineage>
</organism>
<dbReference type="InterPro" id="IPR002034">
    <property type="entry name" value="AIPM/Hcit_synth_CS"/>
</dbReference>
<comment type="caution">
    <text evidence="13">The sequence shown here is derived from an EMBL/GenBank/DDBJ whole genome shotgun (WGS) entry which is preliminary data.</text>
</comment>
<dbReference type="CDD" id="cd07942">
    <property type="entry name" value="DRE_TIM_LeuA"/>
    <property type="match status" value="1"/>
</dbReference>
<dbReference type="PANTHER" id="PTHR46911:SF1">
    <property type="entry name" value="2-ISOPROPYLMALATE SYNTHASE"/>
    <property type="match status" value="1"/>
</dbReference>
<dbReference type="GO" id="GO:0005737">
    <property type="term" value="C:cytoplasm"/>
    <property type="evidence" value="ECO:0007669"/>
    <property type="project" value="UniProtKB-SubCell"/>
</dbReference>
<accession>A0A8J3HYQ9</accession>
<evidence type="ECO:0000256" key="4">
    <source>
        <dbReference type="ARBA" id="ARBA00012973"/>
    </source>
</evidence>
<feature type="compositionally biased region" description="Polar residues" evidence="11">
    <location>
        <begin position="1"/>
        <end position="22"/>
    </location>
</feature>
<name>A0A8J3HYQ9_9CHLR</name>
<evidence type="ECO:0000256" key="2">
    <source>
        <dbReference type="ARBA" id="ARBA00004689"/>
    </source>
</evidence>
<comment type="subcellular location">
    <subcellularLocation>
        <location evidence="10">Cytoplasm</location>
    </subcellularLocation>
</comment>
<dbReference type="Pfam" id="PF00682">
    <property type="entry name" value="HMGL-like"/>
    <property type="match status" value="1"/>
</dbReference>
<dbReference type="InterPro" id="IPR005668">
    <property type="entry name" value="IPM_Synthase"/>
</dbReference>
<dbReference type="Proteomes" id="UP000612362">
    <property type="component" value="Unassembled WGS sequence"/>
</dbReference>
<dbReference type="SUPFAM" id="SSF110921">
    <property type="entry name" value="2-isopropylmalate synthase LeuA, allosteric (dimerisation) domain"/>
    <property type="match status" value="1"/>
</dbReference>
<dbReference type="GO" id="GO:0003852">
    <property type="term" value="F:2-isopropylmalate synthase activity"/>
    <property type="evidence" value="ECO:0007669"/>
    <property type="project" value="UniProtKB-UniRule"/>
</dbReference>
<evidence type="ECO:0000256" key="5">
    <source>
        <dbReference type="ARBA" id="ARBA00022430"/>
    </source>
</evidence>
<sequence>MTSQNIDNAQVEQVTVRSQGQTRLVPGNKYRPFPSIELPERQWPSRSITTAPTWCSVDLRDGNQALPTPMSVEEKLRMFDLLVKVGFKEIEIGFPSASQIEYDFIRRLVDENRVPDDVTVQVITQSREDLIRRTFESIRGLKKVIVHLYNSTSPAQRRLVFGLDKAGIVDIATRGTKLIKELVATVPETEITLQYSPESFALTEIDFSLEICEAVVDIWQPTPTNKIILNLPETVQIATPNVYADQIEWFCRHMRDRNSAIISLHTHNDRGTGVATTELGLMAGATRVEGTLFGNGERTGNVDIVVVALNMHMQGLDSHLDFSDLDSIRVVYEECTRMQVPMRQPYAGELVFTAFSGSHQDAIQKGMAAWEESEGGIWDVPYLPIDPKDIGRSYEAIIRINSQSGKGGVAYIMETEYGFHLPKPMRVEFGKVINVLADASGEELPPQKIYEAFMHEYIDRNGPFVLEEFHTEKVSGEVECRAHVSVNGAMHELQARGNGPIDAFVRALNEAQLANFSLLSYTEHSLKHGSDAQAIAYIQIEATSNETNTTSAFFGAAIETNIEMASIKSVISALNRSQVAGA</sequence>
<dbReference type="Gene3D" id="3.20.20.70">
    <property type="entry name" value="Aldolase class I"/>
    <property type="match status" value="1"/>
</dbReference>
<keyword evidence="10" id="KW-0963">Cytoplasm</keyword>
<dbReference type="SMART" id="SM00917">
    <property type="entry name" value="LeuA_dimer"/>
    <property type="match status" value="1"/>
</dbReference>
<protein>
    <recommendedName>
        <fullName evidence="4 10">2-isopropylmalate synthase</fullName>
        <ecNumber evidence="4 10">2.3.3.13</ecNumber>
    </recommendedName>
    <alternativeName>
        <fullName evidence="10">Alpha-IPM synthase</fullName>
    </alternativeName>
    <alternativeName>
        <fullName evidence="10">Alpha-isopropylmalate synthase</fullName>
    </alternativeName>
</protein>
<reference evidence="13" key="1">
    <citation type="submission" date="2020-10" db="EMBL/GenBank/DDBJ databases">
        <title>Taxonomic study of unclassified bacteria belonging to the class Ktedonobacteria.</title>
        <authorList>
            <person name="Yabe S."/>
            <person name="Wang C.M."/>
            <person name="Zheng Y."/>
            <person name="Sakai Y."/>
            <person name="Cavaletti L."/>
            <person name="Monciardini P."/>
            <person name="Donadio S."/>
        </authorList>
    </citation>
    <scope>NUCLEOTIDE SEQUENCE</scope>
    <source>
        <strain evidence="13">SOSP1-1</strain>
    </source>
</reference>
<feature type="region of interest" description="Disordered" evidence="11">
    <location>
        <begin position="1"/>
        <end position="28"/>
    </location>
</feature>
<keyword evidence="8 10" id="KW-0479">Metal-binding</keyword>
<keyword evidence="5 10" id="KW-0432">Leucine biosynthesis</keyword>
<comment type="function">
    <text evidence="10">Catalyzes the condensation of the acetyl group of acetyl-CoA with 3-methyl-2-oxobutanoate (2-ketoisovalerate) to form 3-carboxy-3-hydroxy-4-methylpentanoate (2-isopropylmalate).</text>
</comment>
<feature type="binding site" evidence="10">
    <location>
        <position position="265"/>
    </location>
    <ligand>
        <name>Mg(2+)</name>
        <dbReference type="ChEBI" id="CHEBI:18420"/>
    </ligand>
</feature>
<dbReference type="PROSITE" id="PS00816">
    <property type="entry name" value="AIPM_HOMOCIT_SYNTH_2"/>
    <property type="match status" value="1"/>
</dbReference>
<feature type="region of interest" description="Regulatory domain" evidence="10">
    <location>
        <begin position="460"/>
        <end position="582"/>
    </location>
</feature>
<dbReference type="SUPFAM" id="SSF89000">
    <property type="entry name" value="post-HMGL domain-like"/>
    <property type="match status" value="1"/>
</dbReference>
<dbReference type="PANTHER" id="PTHR46911">
    <property type="match status" value="1"/>
</dbReference>
<evidence type="ECO:0000313" key="13">
    <source>
        <dbReference type="EMBL" id="GHO46199.1"/>
    </source>
</evidence>
<evidence type="ECO:0000256" key="3">
    <source>
        <dbReference type="ARBA" id="ARBA00009767"/>
    </source>
</evidence>
<feature type="binding site" evidence="10">
    <location>
        <position position="301"/>
    </location>
    <ligand>
        <name>Mg(2+)</name>
        <dbReference type="ChEBI" id="CHEBI:18420"/>
    </ligand>
</feature>
<dbReference type="GO" id="GO:0003985">
    <property type="term" value="F:acetyl-CoA C-acetyltransferase activity"/>
    <property type="evidence" value="ECO:0007669"/>
    <property type="project" value="UniProtKB-UniRule"/>
</dbReference>
<dbReference type="Gene3D" id="3.30.160.270">
    <property type="match status" value="1"/>
</dbReference>
<feature type="domain" description="Pyruvate carboxyltransferase" evidence="12">
    <location>
        <begin position="52"/>
        <end position="326"/>
    </location>
</feature>
<gene>
    <name evidence="10 13" type="primary">leuA</name>
    <name evidence="13" type="ORF">KSX_43620</name>
</gene>
<feature type="binding site" evidence="10">
    <location>
        <position position="267"/>
    </location>
    <ligand>
        <name>Mg(2+)</name>
        <dbReference type="ChEBI" id="CHEBI:18420"/>
    </ligand>
</feature>
<dbReference type="InterPro" id="IPR013785">
    <property type="entry name" value="Aldolase_TIM"/>
</dbReference>
<comment type="similarity">
    <text evidence="3 10">Belongs to the alpha-IPM synthase/homocitrate synthase family. LeuA type 2 subfamily.</text>
</comment>
<dbReference type="UniPathway" id="UPA00048">
    <property type="reaction ID" value="UER00070"/>
</dbReference>
<keyword evidence="9 10" id="KW-0100">Branched-chain amino acid biosynthesis</keyword>